<evidence type="ECO:0000313" key="3">
    <source>
        <dbReference type="Proteomes" id="UP001642464"/>
    </source>
</evidence>
<dbReference type="InterPro" id="IPR036908">
    <property type="entry name" value="RlpA-like_sf"/>
</dbReference>
<keyword evidence="1" id="KW-0732">Signal</keyword>
<reference evidence="2 3" key="1">
    <citation type="submission" date="2024-02" db="EMBL/GenBank/DDBJ databases">
        <authorList>
            <person name="Chen Y."/>
            <person name="Shah S."/>
            <person name="Dougan E. K."/>
            <person name="Thang M."/>
            <person name="Chan C."/>
        </authorList>
    </citation>
    <scope>NUCLEOTIDE SEQUENCE [LARGE SCALE GENOMIC DNA]</scope>
</reference>
<dbReference type="EMBL" id="CAXAMM010011558">
    <property type="protein sequence ID" value="CAK9026460.1"/>
    <property type="molecule type" value="Genomic_DNA"/>
</dbReference>
<evidence type="ECO:0000256" key="1">
    <source>
        <dbReference type="SAM" id="SignalP"/>
    </source>
</evidence>
<proteinExistence type="predicted"/>
<feature type="chain" id="PRO_5046846754" evidence="1">
    <location>
        <begin position="21"/>
        <end position="383"/>
    </location>
</feature>
<name>A0ABP0KI06_9DINO</name>
<dbReference type="SUPFAM" id="SSF50685">
    <property type="entry name" value="Barwin-like endoglucanases"/>
    <property type="match status" value="1"/>
</dbReference>
<dbReference type="Proteomes" id="UP001642464">
    <property type="component" value="Unassembled WGS sequence"/>
</dbReference>
<accession>A0ABP0KI06</accession>
<organism evidence="2 3">
    <name type="scientific">Durusdinium trenchii</name>
    <dbReference type="NCBI Taxonomy" id="1381693"/>
    <lineage>
        <taxon>Eukaryota</taxon>
        <taxon>Sar</taxon>
        <taxon>Alveolata</taxon>
        <taxon>Dinophyceae</taxon>
        <taxon>Suessiales</taxon>
        <taxon>Symbiodiniaceae</taxon>
        <taxon>Durusdinium</taxon>
    </lineage>
</organism>
<sequence>MTNFFALLLLLLTHITPVRSVTWVKGAGGASCDYTCSQRDGCSEDAWPKTETEFYAVSKLAGQVCESTQTGSAKYDPSTDGRYCGWQGPEEMEEGETRCSQATDSGTYRFCGKMGASLEDEAVSDLQAPKPEPTPQLAPASKYGSCWESQYMGFPDHPDNSLARLFRPTPEDLLPGGKARGAEYWENYTFDANSTLRSGYYHNPSLREVHSIQRRMGYDHLATSTRYGNTCCASCGSVNTAELVKGTGFYAVASAESMQADGIGDGHYCTSSPHTSRGTTGMGCLSCARGKFLKAHPFSYPLWAQPGDEIFSKELKIVVADTCPHTGNEGWCPRHQGQGNKFGVKHHFDFADPPAKYDNYYFVWSKMECPNYIKRRYARLSRC</sequence>
<comment type="caution">
    <text evidence="2">The sequence shown here is derived from an EMBL/GenBank/DDBJ whole genome shotgun (WGS) entry which is preliminary data.</text>
</comment>
<gene>
    <name evidence="2" type="ORF">SCF082_LOCUS17520</name>
</gene>
<evidence type="ECO:0000313" key="2">
    <source>
        <dbReference type="EMBL" id="CAK9026460.1"/>
    </source>
</evidence>
<keyword evidence="3" id="KW-1185">Reference proteome</keyword>
<protein>
    <submittedName>
        <fullName evidence="2">N-acyl-aromatic-L-amino acid amidohydrolase (Carboxylate-forming)</fullName>
    </submittedName>
</protein>
<dbReference type="Gene3D" id="2.40.40.10">
    <property type="entry name" value="RlpA-like domain"/>
    <property type="match status" value="1"/>
</dbReference>
<feature type="signal peptide" evidence="1">
    <location>
        <begin position="1"/>
        <end position="20"/>
    </location>
</feature>